<dbReference type="PROSITE" id="PS50084">
    <property type="entry name" value="KH_TYPE_1"/>
    <property type="match status" value="1"/>
</dbReference>
<evidence type="ECO:0000256" key="7">
    <source>
        <dbReference type="ARBA" id="ARBA00022884"/>
    </source>
</evidence>
<dbReference type="GO" id="GO:0048024">
    <property type="term" value="P:regulation of mRNA splicing, via spliceosome"/>
    <property type="evidence" value="ECO:0007669"/>
    <property type="project" value="TreeGrafter"/>
</dbReference>
<proteinExistence type="inferred from homology"/>
<feature type="region of interest" description="Disordered" evidence="13">
    <location>
        <begin position="298"/>
        <end position="390"/>
    </location>
</feature>
<evidence type="ECO:0000256" key="4">
    <source>
        <dbReference type="ARBA" id="ARBA00022723"/>
    </source>
</evidence>
<keyword evidence="7 11" id="KW-0694">RNA-binding</keyword>
<dbReference type="GO" id="GO:0000398">
    <property type="term" value="P:mRNA splicing, via spliceosome"/>
    <property type="evidence" value="ECO:0007669"/>
    <property type="project" value="UniProtKB-UniRule"/>
</dbReference>
<dbReference type="Pfam" id="PF16275">
    <property type="entry name" value="SF1-HH"/>
    <property type="match status" value="1"/>
</dbReference>
<evidence type="ECO:0000313" key="15">
    <source>
        <dbReference type="EMBL" id="KAI6657201.1"/>
    </source>
</evidence>
<dbReference type="Pfam" id="PF22675">
    <property type="entry name" value="KH-I_KHDC4-BBP"/>
    <property type="match status" value="1"/>
</dbReference>
<feature type="domain" description="CCHC-type" evidence="14">
    <location>
        <begin position="236"/>
        <end position="251"/>
    </location>
</feature>
<protein>
    <recommendedName>
        <fullName evidence="12">Branchpoint-bridging protein</fullName>
    </recommendedName>
</protein>
<feature type="compositionally biased region" description="Basic residues" evidence="13">
    <location>
        <begin position="316"/>
        <end position="325"/>
    </location>
</feature>
<dbReference type="InterPro" id="IPR047086">
    <property type="entry name" value="SF1-HH_sf"/>
</dbReference>
<dbReference type="GO" id="GO:0003729">
    <property type="term" value="F:mRNA binding"/>
    <property type="evidence" value="ECO:0007669"/>
    <property type="project" value="TreeGrafter"/>
</dbReference>
<dbReference type="SUPFAM" id="SSF54791">
    <property type="entry name" value="Eukaryotic type KH-domain (KH-domain type I)"/>
    <property type="match status" value="1"/>
</dbReference>
<evidence type="ECO:0000256" key="6">
    <source>
        <dbReference type="ARBA" id="ARBA00022833"/>
    </source>
</evidence>
<feature type="compositionally biased region" description="Pro residues" evidence="13">
    <location>
        <begin position="353"/>
        <end position="364"/>
    </location>
</feature>
<dbReference type="Proteomes" id="UP001165289">
    <property type="component" value="Unassembled WGS sequence"/>
</dbReference>
<evidence type="ECO:0000256" key="3">
    <source>
        <dbReference type="ARBA" id="ARBA00022664"/>
    </source>
</evidence>
<feature type="compositionally biased region" description="Basic and acidic residues" evidence="13">
    <location>
        <begin position="27"/>
        <end position="44"/>
    </location>
</feature>
<feature type="region of interest" description="Disordered" evidence="13">
    <location>
        <begin position="23"/>
        <end position="44"/>
    </location>
</feature>
<evidence type="ECO:0000256" key="13">
    <source>
        <dbReference type="SAM" id="MobiDB-lite"/>
    </source>
</evidence>
<keyword evidence="6 12" id="KW-0862">Zinc</keyword>
<evidence type="ECO:0000256" key="11">
    <source>
        <dbReference type="PROSITE-ProRule" id="PRU00117"/>
    </source>
</evidence>
<comment type="caution">
    <text evidence="15">The sequence shown here is derived from an EMBL/GenBank/DDBJ whole genome shotgun (WGS) entry which is preliminary data.</text>
</comment>
<dbReference type="PROSITE" id="PS50158">
    <property type="entry name" value="ZF_CCHC"/>
    <property type="match status" value="1"/>
</dbReference>
<evidence type="ECO:0000259" key="14">
    <source>
        <dbReference type="PROSITE" id="PS50158"/>
    </source>
</evidence>
<keyword evidence="8 12" id="KW-0508">mRNA splicing</keyword>
<dbReference type="Gene3D" id="4.10.60.10">
    <property type="entry name" value="Zinc finger, CCHC-type"/>
    <property type="match status" value="1"/>
</dbReference>
<comment type="subcellular location">
    <subcellularLocation>
        <location evidence="1 12">Nucleus</location>
    </subcellularLocation>
</comment>
<dbReference type="AlphaFoldDB" id="A0AAV7K7E6"/>
<evidence type="ECO:0000313" key="16">
    <source>
        <dbReference type="Proteomes" id="UP001165289"/>
    </source>
</evidence>
<evidence type="ECO:0000256" key="8">
    <source>
        <dbReference type="ARBA" id="ARBA00023187"/>
    </source>
</evidence>
<evidence type="ECO:0000256" key="2">
    <source>
        <dbReference type="ARBA" id="ARBA00010382"/>
    </source>
</evidence>
<evidence type="ECO:0000256" key="1">
    <source>
        <dbReference type="ARBA" id="ARBA00004123"/>
    </source>
</evidence>
<dbReference type="GO" id="GO:0045131">
    <property type="term" value="F:pre-mRNA branch point binding"/>
    <property type="evidence" value="ECO:0007669"/>
    <property type="project" value="UniProtKB-UniRule"/>
</dbReference>
<dbReference type="GO" id="GO:0008270">
    <property type="term" value="F:zinc ion binding"/>
    <property type="evidence" value="ECO:0007669"/>
    <property type="project" value="UniProtKB-UniRule"/>
</dbReference>
<keyword evidence="12" id="KW-0747">Spliceosome</keyword>
<comment type="function">
    <text evidence="12">Necessary for the splicing of pre-mRNA. Has a role in the recognition of the branch site (5'-UACUAAC-3'), the pyrimidine tract and the 3'-splice site at the 3'-end of introns.</text>
</comment>
<dbReference type="EMBL" id="JAKMXF010000120">
    <property type="protein sequence ID" value="KAI6657201.1"/>
    <property type="molecule type" value="Genomic_DNA"/>
</dbReference>
<keyword evidence="5 10" id="KW-0863">Zinc-finger</keyword>
<feature type="compositionally biased region" description="Pro residues" evidence="13">
    <location>
        <begin position="442"/>
        <end position="451"/>
    </location>
</feature>
<gene>
    <name evidence="15" type="ORF">LOD99_11190</name>
</gene>
<name>A0AAV7K7E6_9METZ</name>
<dbReference type="Gene3D" id="3.30.1370.10">
    <property type="entry name" value="K Homology domain, type 1"/>
    <property type="match status" value="1"/>
</dbReference>
<reference evidence="15 16" key="1">
    <citation type="journal article" date="2023" name="BMC Biol.">
        <title>The compact genome of the sponge Oopsacas minuta (Hexactinellida) is lacking key metazoan core genes.</title>
        <authorList>
            <person name="Santini S."/>
            <person name="Schenkelaars Q."/>
            <person name="Jourda C."/>
            <person name="Duchesne M."/>
            <person name="Belahbib H."/>
            <person name="Rocher C."/>
            <person name="Selva M."/>
            <person name="Riesgo A."/>
            <person name="Vervoort M."/>
            <person name="Leys S.P."/>
            <person name="Kodjabachian L."/>
            <person name="Le Bivic A."/>
            <person name="Borchiellini C."/>
            <person name="Claverie J.M."/>
            <person name="Renard E."/>
        </authorList>
    </citation>
    <scope>NUCLEOTIDE SEQUENCE [LARGE SCALE GENOMIC DNA]</scope>
    <source>
        <strain evidence="15">SPO-2</strain>
    </source>
</reference>
<dbReference type="SMART" id="SM00343">
    <property type="entry name" value="ZnF_C2HC"/>
    <property type="match status" value="2"/>
</dbReference>
<evidence type="ECO:0000256" key="10">
    <source>
        <dbReference type="PROSITE-ProRule" id="PRU00047"/>
    </source>
</evidence>
<feature type="compositionally biased region" description="Gly residues" evidence="13">
    <location>
        <begin position="326"/>
        <end position="335"/>
    </location>
</feature>
<comment type="similarity">
    <text evidence="2 12">Belongs to the BBP/SF1 family.</text>
</comment>
<dbReference type="Gene3D" id="6.10.140.1790">
    <property type="match status" value="1"/>
</dbReference>
<keyword evidence="4 12" id="KW-0479">Metal-binding</keyword>
<dbReference type="InterPro" id="IPR032570">
    <property type="entry name" value="SF1-HH"/>
</dbReference>
<dbReference type="InterPro" id="IPR036612">
    <property type="entry name" value="KH_dom_type_1_sf"/>
</dbReference>
<evidence type="ECO:0000256" key="12">
    <source>
        <dbReference type="RuleBase" id="RU367126"/>
    </source>
</evidence>
<feature type="region of interest" description="Disordered" evidence="13">
    <location>
        <begin position="423"/>
        <end position="456"/>
    </location>
</feature>
<dbReference type="SUPFAM" id="SSF57756">
    <property type="entry name" value="Retrovirus zinc finger-like domains"/>
    <property type="match status" value="1"/>
</dbReference>
<dbReference type="SMART" id="SM00322">
    <property type="entry name" value="KH"/>
    <property type="match status" value="1"/>
</dbReference>
<accession>A0AAV7K7E6</accession>
<evidence type="ECO:0000256" key="9">
    <source>
        <dbReference type="ARBA" id="ARBA00023242"/>
    </source>
</evidence>
<dbReference type="InterPro" id="IPR001878">
    <property type="entry name" value="Znf_CCHC"/>
</dbReference>
<keyword evidence="3 12" id="KW-0507">mRNA processing</keyword>
<dbReference type="InterPro" id="IPR004087">
    <property type="entry name" value="KH_dom"/>
</dbReference>
<keyword evidence="9 12" id="KW-0539">Nucleus</keyword>
<dbReference type="Pfam" id="PF00098">
    <property type="entry name" value="zf-CCHC"/>
    <property type="match status" value="1"/>
</dbReference>
<dbReference type="InterPro" id="IPR036875">
    <property type="entry name" value="Znf_CCHC_sf"/>
</dbReference>
<dbReference type="GO" id="GO:0005681">
    <property type="term" value="C:spliceosomal complex"/>
    <property type="evidence" value="ECO:0007669"/>
    <property type="project" value="UniProtKB-KW"/>
</dbReference>
<organism evidence="15 16">
    <name type="scientific">Oopsacas minuta</name>
    <dbReference type="NCBI Taxonomy" id="111878"/>
    <lineage>
        <taxon>Eukaryota</taxon>
        <taxon>Metazoa</taxon>
        <taxon>Porifera</taxon>
        <taxon>Hexactinellida</taxon>
        <taxon>Hexasterophora</taxon>
        <taxon>Lyssacinosida</taxon>
        <taxon>Leucopsacidae</taxon>
        <taxon>Oopsacas</taxon>
    </lineage>
</organism>
<keyword evidence="16" id="KW-1185">Reference proteome</keyword>
<feature type="compositionally biased region" description="Low complexity" evidence="13">
    <location>
        <begin position="336"/>
        <end position="352"/>
    </location>
</feature>
<dbReference type="PANTHER" id="PTHR11208:SF45">
    <property type="entry name" value="SPLICING FACTOR 1"/>
    <property type="match status" value="1"/>
</dbReference>
<sequence>MIAYEHLRVEEITRRLKVADYGIPLNPEDRSPSPEPEYGRDGKRVNTREVRYKKKMEDERHRLILENQILNPDYKAPMDYRLPAQRYQERIMLPTELPPNTNFIGLIIGPRGNSLKELEKKTGTKIMIRGKGSSKEGKLGKDGQPMPGEDEALHALVSGNDLTTVNVAVKKIKDIIADAIQNPGNDNELKKTQLTELAKLNGTFKFEDMVKCRNCGSIDHNTWDCREQKNVTAQIRCSNCGGMGHISLDCKATTFTPQENQANMDKEYQTFRALVDKEMGITTTTADPVALPPVHVPIAQPPHQDPGRDYGSQRGRVMRGQRGRGRPGYGRGDFGGYRPPYDGYGYTGGYDRPPAPHSAVPPPNSITSEDNPGGLTLYDPSTQPKRKREWGEEGYGTYGYEQGYDQGYTPAWNPSGGYYSPGQYPGPRNTYPGYQDPNYMYQPPPPPPPPGHTSGRYSQYGYQSELLHEYIAKYGRIQYNYYIIFE</sequence>
<dbReference type="PANTHER" id="PTHR11208">
    <property type="entry name" value="RNA-BINDING PROTEIN RELATED"/>
    <property type="match status" value="1"/>
</dbReference>
<dbReference type="InterPro" id="IPR055256">
    <property type="entry name" value="KH_1_KHDC4/BBP-like"/>
</dbReference>
<dbReference type="InterPro" id="IPR045071">
    <property type="entry name" value="BBP-like"/>
</dbReference>
<evidence type="ECO:0000256" key="5">
    <source>
        <dbReference type="ARBA" id="ARBA00022771"/>
    </source>
</evidence>